<name>A0A7H0H2J7_9ACTN</name>
<gene>
    <name evidence="1" type="ORF">H9L22_10665</name>
</gene>
<reference evidence="1 2" key="1">
    <citation type="submission" date="2020-08" db="EMBL/GenBank/DDBJ databases">
        <title>Genome sequence of Tessaracoccus defluvii JCM 17540T.</title>
        <authorList>
            <person name="Hyun D.-W."/>
            <person name="Bae J.-W."/>
        </authorList>
    </citation>
    <scope>NUCLEOTIDE SEQUENCE [LARGE SCALE GENOMIC DNA]</scope>
    <source>
        <strain evidence="1 2">JCM 17540</strain>
    </source>
</reference>
<proteinExistence type="predicted"/>
<evidence type="ECO:0000313" key="1">
    <source>
        <dbReference type="EMBL" id="QNP54763.1"/>
    </source>
</evidence>
<accession>A0A7H0H2J7</accession>
<dbReference type="EMBL" id="CP060789">
    <property type="protein sequence ID" value="QNP54763.1"/>
    <property type="molecule type" value="Genomic_DNA"/>
</dbReference>
<sequence length="242" mass="26251">MSAGCLDLLHDLLVRVLAKLQHRDGDAGSAIADLGAYAGRVAARELIELKRAERVAMGFPAKPGRCDGVAARIIAHLESDAGPEGPWLVTLFRIMRSYPFSAHHVNGRWPVDGLVIERATYFPGWNGPETVRHDINRVLCVARECAGHEWVFNNLTLPLNSHGVIDELPDDAVEATDVDIDSVVGRLLRADFRRNLASGRSSREALRSAVRAVAGGDEPVPSEGFDEMLAELELEFAGAGGR</sequence>
<dbReference type="RefSeq" id="WP_187719899.1">
    <property type="nucleotide sequence ID" value="NZ_BAABBL010000027.1"/>
</dbReference>
<dbReference type="Proteomes" id="UP000516117">
    <property type="component" value="Chromosome"/>
</dbReference>
<dbReference type="KEGG" id="tdf:H9L22_10665"/>
<protein>
    <submittedName>
        <fullName evidence="1">Uncharacterized protein</fullName>
    </submittedName>
</protein>
<dbReference type="AlphaFoldDB" id="A0A7H0H2J7"/>
<evidence type="ECO:0000313" key="2">
    <source>
        <dbReference type="Proteomes" id="UP000516117"/>
    </source>
</evidence>
<organism evidence="1 2">
    <name type="scientific">Tessaracoccus defluvii</name>
    <dbReference type="NCBI Taxonomy" id="1285901"/>
    <lineage>
        <taxon>Bacteria</taxon>
        <taxon>Bacillati</taxon>
        <taxon>Actinomycetota</taxon>
        <taxon>Actinomycetes</taxon>
        <taxon>Propionibacteriales</taxon>
        <taxon>Propionibacteriaceae</taxon>
        <taxon>Tessaracoccus</taxon>
    </lineage>
</organism>
<keyword evidence="2" id="KW-1185">Reference proteome</keyword>